<protein>
    <submittedName>
        <fullName evidence="3">Anthranilate synthase component 1</fullName>
        <ecNumber evidence="3">4.1.3.27</ecNumber>
    </submittedName>
</protein>
<dbReference type="Pfam" id="PF04715">
    <property type="entry name" value="Anth_synt_I_N"/>
    <property type="match status" value="1"/>
</dbReference>
<dbReference type="PRINTS" id="PR00095">
    <property type="entry name" value="ANTSNTHASEI"/>
</dbReference>
<feature type="domain" description="Chorismate-utilising enzyme C-terminal" evidence="1">
    <location>
        <begin position="211"/>
        <end position="464"/>
    </location>
</feature>
<organism evidence="3 4">
    <name type="scientific">Parachlamydia acanthamoebae</name>
    <dbReference type="NCBI Taxonomy" id="83552"/>
    <lineage>
        <taxon>Bacteria</taxon>
        <taxon>Pseudomonadati</taxon>
        <taxon>Chlamydiota</taxon>
        <taxon>Chlamydiia</taxon>
        <taxon>Parachlamydiales</taxon>
        <taxon>Parachlamydiaceae</taxon>
        <taxon>Parachlamydia</taxon>
    </lineage>
</organism>
<dbReference type="Pfam" id="PF00425">
    <property type="entry name" value="Chorismate_bind"/>
    <property type="match status" value="1"/>
</dbReference>
<dbReference type="Proteomes" id="UP000031307">
    <property type="component" value="Unassembled WGS sequence"/>
</dbReference>
<dbReference type="InterPro" id="IPR006805">
    <property type="entry name" value="Anth_synth_I_N"/>
</dbReference>
<feature type="domain" description="Anthranilate synthase component I N-terminal" evidence="2">
    <location>
        <begin position="22"/>
        <end position="154"/>
    </location>
</feature>
<evidence type="ECO:0000313" key="3">
    <source>
        <dbReference type="EMBL" id="KIA76465.1"/>
    </source>
</evidence>
<gene>
    <name evidence="3" type="primary">trpE</name>
    <name evidence="3" type="ORF">DB43_AG00430</name>
</gene>
<evidence type="ECO:0000259" key="1">
    <source>
        <dbReference type="Pfam" id="PF00425"/>
    </source>
</evidence>
<evidence type="ECO:0000259" key="2">
    <source>
        <dbReference type="Pfam" id="PF04715"/>
    </source>
</evidence>
<dbReference type="EMBL" id="JSAM01000117">
    <property type="protein sequence ID" value="KIA76465.1"/>
    <property type="molecule type" value="Genomic_DNA"/>
</dbReference>
<name>A0A0C1C5H4_9BACT</name>
<dbReference type="EC" id="4.1.3.27" evidence="3"/>
<dbReference type="GO" id="GO:0004049">
    <property type="term" value="F:anthranilate synthase activity"/>
    <property type="evidence" value="ECO:0007669"/>
    <property type="project" value="UniProtKB-EC"/>
</dbReference>
<dbReference type="InterPro" id="IPR019999">
    <property type="entry name" value="Anth_synth_I-like"/>
</dbReference>
<reference evidence="3 4" key="1">
    <citation type="journal article" date="2014" name="Mol. Biol. Evol.">
        <title>Massive expansion of Ubiquitination-related gene families within the Chlamydiae.</title>
        <authorList>
            <person name="Domman D."/>
            <person name="Collingro A."/>
            <person name="Lagkouvardos I."/>
            <person name="Gehre L."/>
            <person name="Weinmaier T."/>
            <person name="Rattei T."/>
            <person name="Subtil A."/>
            <person name="Horn M."/>
        </authorList>
    </citation>
    <scope>NUCLEOTIDE SEQUENCE [LARGE SCALE GENOMIC DNA]</scope>
    <source>
        <strain evidence="3 4">OEW1</strain>
    </source>
</reference>
<evidence type="ECO:0000313" key="4">
    <source>
        <dbReference type="Proteomes" id="UP000031307"/>
    </source>
</evidence>
<sequence>MNWWMSNFFSELDLSSIIRHSDDLLQIARFFSQEKGTCFLYSGGKFPLSQKSFLCVFPFASISIEAALQRKYWQGDILSPLELQLDNPWDALKQFLEEPSSDEPIPRWVGYLGYEMGAYSDPDIQLDYVQPVIPLAFFQQFACTLIFDHQLEKCDLWINENSFSFLNSSQQSKVLELNNISNWLSIRDQAYSFVPKRKVAPLKYKNQPKRSEAYMDHVQKAQELIENGEIYQINLSQSFAFQGKRDGFELFYQLAKQNPAPYSGYWDLPFCSIVSSSPEKFLKKQSQTLSTEPIKGTAPRGTTAIEDFHNREKLLSSEKENAELLMITDLMRHDLGKVSLPGSIKVNPDWNCYAYQNVFHLSSTIESIPFSSMHDLDIVRTCFPGGSITGCPKIRAMQHIYDFEKRARGIYTGSLGYFSHNGDFDFNIAIRSIVLTDLGIETALGAGIVADSNALHEYQEILCKGKSIFEILDISIS</sequence>
<dbReference type="GO" id="GO:0046820">
    <property type="term" value="F:4-amino-4-deoxychorismate synthase activity"/>
    <property type="evidence" value="ECO:0007669"/>
    <property type="project" value="TreeGrafter"/>
</dbReference>
<dbReference type="SUPFAM" id="SSF56322">
    <property type="entry name" value="ADC synthase"/>
    <property type="match status" value="1"/>
</dbReference>
<dbReference type="PATRIC" id="fig|83552.4.peg.2435"/>
<accession>A0A0C1C5H4</accession>
<comment type="caution">
    <text evidence="3">The sequence shown here is derived from an EMBL/GenBank/DDBJ whole genome shotgun (WGS) entry which is preliminary data.</text>
</comment>
<dbReference type="GO" id="GO:0000162">
    <property type="term" value="P:L-tryptophan biosynthetic process"/>
    <property type="evidence" value="ECO:0007669"/>
    <property type="project" value="TreeGrafter"/>
</dbReference>
<proteinExistence type="predicted"/>
<dbReference type="InterPro" id="IPR005801">
    <property type="entry name" value="ADC_synthase"/>
</dbReference>
<dbReference type="PANTHER" id="PTHR11236">
    <property type="entry name" value="AMINOBENZOATE/ANTHRANILATE SYNTHASE"/>
    <property type="match status" value="1"/>
</dbReference>
<dbReference type="AlphaFoldDB" id="A0A0C1C5H4"/>
<dbReference type="PANTHER" id="PTHR11236:SF50">
    <property type="entry name" value="AMINODEOXYCHORISMATE SYNTHASE COMPONENT 1"/>
    <property type="match status" value="1"/>
</dbReference>
<dbReference type="InterPro" id="IPR015890">
    <property type="entry name" value="Chorismate_C"/>
</dbReference>
<dbReference type="Gene3D" id="3.60.120.10">
    <property type="entry name" value="Anthranilate synthase"/>
    <property type="match status" value="1"/>
</dbReference>
<keyword evidence="3" id="KW-0456">Lyase</keyword>